<reference evidence="1 2" key="2">
    <citation type="journal article" date="2022" name="Mol. Ecol. Resour.">
        <title>The genomes of chicory, endive, great burdock and yacon provide insights into Asteraceae paleo-polyploidization history and plant inulin production.</title>
        <authorList>
            <person name="Fan W."/>
            <person name="Wang S."/>
            <person name="Wang H."/>
            <person name="Wang A."/>
            <person name="Jiang F."/>
            <person name="Liu H."/>
            <person name="Zhao H."/>
            <person name="Xu D."/>
            <person name="Zhang Y."/>
        </authorList>
    </citation>
    <scope>NUCLEOTIDE SEQUENCE [LARGE SCALE GENOMIC DNA]</scope>
    <source>
        <strain evidence="2">cv. Niubang</strain>
    </source>
</reference>
<keyword evidence="2" id="KW-1185">Reference proteome</keyword>
<accession>A0ACB9CJ81</accession>
<sequence>MKITRSMRKRGMIGRRRLLYHVSDSFLKKEVGKDYPKEEETVRLWNTDVVVEESCSATVPENVEVEMPNTGIGELPEVLTFQIPKSKKMSILLPMSMGERDVAVMMGEGFLRKKP</sequence>
<proteinExistence type="predicted"/>
<dbReference type="EMBL" id="CM042050">
    <property type="protein sequence ID" value="KAI3734341.1"/>
    <property type="molecule type" value="Genomic_DNA"/>
</dbReference>
<evidence type="ECO:0000313" key="2">
    <source>
        <dbReference type="Proteomes" id="UP001055879"/>
    </source>
</evidence>
<organism evidence="1 2">
    <name type="scientific">Arctium lappa</name>
    <name type="common">Greater burdock</name>
    <name type="synonym">Lappa major</name>
    <dbReference type="NCBI Taxonomy" id="4217"/>
    <lineage>
        <taxon>Eukaryota</taxon>
        <taxon>Viridiplantae</taxon>
        <taxon>Streptophyta</taxon>
        <taxon>Embryophyta</taxon>
        <taxon>Tracheophyta</taxon>
        <taxon>Spermatophyta</taxon>
        <taxon>Magnoliopsida</taxon>
        <taxon>eudicotyledons</taxon>
        <taxon>Gunneridae</taxon>
        <taxon>Pentapetalae</taxon>
        <taxon>asterids</taxon>
        <taxon>campanulids</taxon>
        <taxon>Asterales</taxon>
        <taxon>Asteraceae</taxon>
        <taxon>Carduoideae</taxon>
        <taxon>Cardueae</taxon>
        <taxon>Arctiinae</taxon>
        <taxon>Arctium</taxon>
    </lineage>
</organism>
<evidence type="ECO:0000313" key="1">
    <source>
        <dbReference type="EMBL" id="KAI3734341.1"/>
    </source>
</evidence>
<name>A0ACB9CJ81_ARCLA</name>
<dbReference type="Proteomes" id="UP001055879">
    <property type="component" value="Linkage Group LG04"/>
</dbReference>
<protein>
    <submittedName>
        <fullName evidence="1">Uncharacterized protein</fullName>
    </submittedName>
</protein>
<reference evidence="2" key="1">
    <citation type="journal article" date="2022" name="Mol. Ecol. Resour.">
        <title>The genomes of chicory, endive, great burdock and yacon provide insights into Asteraceae palaeo-polyploidization history and plant inulin production.</title>
        <authorList>
            <person name="Fan W."/>
            <person name="Wang S."/>
            <person name="Wang H."/>
            <person name="Wang A."/>
            <person name="Jiang F."/>
            <person name="Liu H."/>
            <person name="Zhao H."/>
            <person name="Xu D."/>
            <person name="Zhang Y."/>
        </authorList>
    </citation>
    <scope>NUCLEOTIDE SEQUENCE [LARGE SCALE GENOMIC DNA]</scope>
    <source>
        <strain evidence="2">cv. Niubang</strain>
    </source>
</reference>
<comment type="caution">
    <text evidence="1">The sequence shown here is derived from an EMBL/GenBank/DDBJ whole genome shotgun (WGS) entry which is preliminary data.</text>
</comment>
<gene>
    <name evidence="1" type="ORF">L6452_13808</name>
</gene>